<sequence>MRTTALFTFFVLLFELTSSENEAPLGKVVQPPKPNILKQGCPSDLLHSRALRSIQLACRSHPSTVISAFEGIQEGLAHCANRLRFQQWDCSEAGNIMHDPPLLRSGGCLFNGAQAARDPFQEVLFRYSSIPLGFRESSLIWALSSASAAWGVATACAQGWIDDCACNNHLGQNEYEFGGCTHGVQHGITASRKLLTKVGAVSSLLRKVEKHNLKAGRLAVKKTLISSCKCHGVSGSCQQKTCWKRTATLEHITDYLVEKYARAKLYTDDSVVKTTDLIYLEASPDVCNTKSVAGRVCAWRNETHTQGDCDRLCCGNGFSIRHEVVRVKCDCEFVWCCNLVCKDCIQHRWISTCNGTPPKSLIF</sequence>
<keyword evidence="4" id="KW-0964">Secreted</keyword>
<dbReference type="Pfam" id="PF00110">
    <property type="entry name" value="wnt"/>
    <property type="match status" value="1"/>
</dbReference>
<evidence type="ECO:0000256" key="2">
    <source>
        <dbReference type="ARBA" id="ARBA00005683"/>
    </source>
</evidence>
<feature type="chain" id="PRO_5035867509" description="Protein Wnt" evidence="11">
    <location>
        <begin position="20"/>
        <end position="363"/>
    </location>
</feature>
<keyword evidence="5" id="KW-0272">Extracellular matrix</keyword>
<name>A0A8R1I181_CAEJA</name>
<keyword evidence="9" id="KW-0325">Glycoprotein</keyword>
<dbReference type="CDD" id="cd13113">
    <property type="entry name" value="Wnt"/>
    <property type="match status" value="1"/>
</dbReference>
<reference evidence="13" key="1">
    <citation type="submission" date="2010-08" db="EMBL/GenBank/DDBJ databases">
        <authorList>
            <consortium name="Caenorhabditis japonica Sequencing Consortium"/>
            <person name="Wilson R.K."/>
        </authorList>
    </citation>
    <scope>NUCLEOTIDE SEQUENCE [LARGE SCALE GENOMIC DNA]</scope>
    <source>
        <strain evidence="13">DF5081</strain>
    </source>
</reference>
<evidence type="ECO:0000256" key="10">
    <source>
        <dbReference type="ARBA" id="ARBA00023288"/>
    </source>
</evidence>
<feature type="signal peptide" evidence="11">
    <location>
        <begin position="1"/>
        <end position="19"/>
    </location>
</feature>
<dbReference type="GO" id="GO:0040028">
    <property type="term" value="P:regulation of vulval development"/>
    <property type="evidence" value="ECO:0007669"/>
    <property type="project" value="EnsemblMetazoa"/>
</dbReference>
<dbReference type="EnsemblMetazoa" id="CJA15466.1">
    <property type="protein sequence ID" value="CJA15466.1"/>
    <property type="gene ID" value="WBGene00134670"/>
</dbReference>
<dbReference type="GO" id="GO:0045138">
    <property type="term" value="P:nematode male tail tip morphogenesis"/>
    <property type="evidence" value="ECO:0007669"/>
    <property type="project" value="EnsemblMetazoa"/>
</dbReference>
<keyword evidence="8" id="KW-1015">Disulfide bond</keyword>
<dbReference type="GO" id="GO:0005109">
    <property type="term" value="F:frizzled binding"/>
    <property type="evidence" value="ECO:0007669"/>
    <property type="project" value="TreeGrafter"/>
</dbReference>
<keyword evidence="6" id="KW-0879">Wnt signaling pathway</keyword>
<dbReference type="GO" id="GO:0097402">
    <property type="term" value="P:neuroblast migration"/>
    <property type="evidence" value="ECO:0007669"/>
    <property type="project" value="EnsemblMetazoa"/>
</dbReference>
<dbReference type="PROSITE" id="PS00246">
    <property type="entry name" value="WNT1"/>
    <property type="match status" value="1"/>
</dbReference>
<dbReference type="GO" id="GO:0040025">
    <property type="term" value="P:vulval development"/>
    <property type="evidence" value="ECO:0007669"/>
    <property type="project" value="EnsemblMetazoa"/>
</dbReference>
<dbReference type="GO" id="GO:0008356">
    <property type="term" value="P:asymmetric cell division"/>
    <property type="evidence" value="ECO:0007669"/>
    <property type="project" value="EnsemblMetazoa"/>
</dbReference>
<dbReference type="SMART" id="SM00097">
    <property type="entry name" value="WNT1"/>
    <property type="match status" value="1"/>
</dbReference>
<comment type="similarity">
    <text evidence="2">Belongs to the Wnt family.</text>
</comment>
<evidence type="ECO:0000256" key="5">
    <source>
        <dbReference type="ARBA" id="ARBA00022530"/>
    </source>
</evidence>
<dbReference type="AlphaFoldDB" id="A0A8R1I181"/>
<dbReference type="GO" id="GO:0050775">
    <property type="term" value="P:positive regulation of dendrite morphogenesis"/>
    <property type="evidence" value="ECO:0007669"/>
    <property type="project" value="EnsemblMetazoa"/>
</dbReference>
<dbReference type="InterPro" id="IPR018161">
    <property type="entry name" value="Wnt_CS"/>
</dbReference>
<dbReference type="GO" id="GO:0005125">
    <property type="term" value="F:cytokine activity"/>
    <property type="evidence" value="ECO:0007669"/>
    <property type="project" value="TreeGrafter"/>
</dbReference>
<evidence type="ECO:0000256" key="3">
    <source>
        <dbReference type="ARBA" id="ARBA00022473"/>
    </source>
</evidence>
<dbReference type="FunFam" id="3.30.2460.20:FF:000005">
    <property type="entry name" value="Protein Wnt"/>
    <property type="match status" value="1"/>
</dbReference>
<dbReference type="GO" id="GO:0097475">
    <property type="term" value="P:motor neuron migration"/>
    <property type="evidence" value="ECO:0007669"/>
    <property type="project" value="EnsemblMetazoa"/>
</dbReference>
<evidence type="ECO:0000256" key="7">
    <source>
        <dbReference type="ARBA" id="ARBA00022729"/>
    </source>
</evidence>
<evidence type="ECO:0000313" key="12">
    <source>
        <dbReference type="EnsemblMetazoa" id="CJA15466.1"/>
    </source>
</evidence>
<accession>A0A8R1I181</accession>
<dbReference type="GO" id="GO:0060573">
    <property type="term" value="P:cell fate specification involved in pattern specification"/>
    <property type="evidence" value="ECO:0007669"/>
    <property type="project" value="EnsemblMetazoa"/>
</dbReference>
<evidence type="ECO:0000256" key="1">
    <source>
        <dbReference type="ARBA" id="ARBA00004498"/>
    </source>
</evidence>
<organism evidence="12 13">
    <name type="scientific">Caenorhabditis japonica</name>
    <dbReference type="NCBI Taxonomy" id="281687"/>
    <lineage>
        <taxon>Eukaryota</taxon>
        <taxon>Metazoa</taxon>
        <taxon>Ecdysozoa</taxon>
        <taxon>Nematoda</taxon>
        <taxon>Chromadorea</taxon>
        <taxon>Rhabditida</taxon>
        <taxon>Rhabditina</taxon>
        <taxon>Rhabditomorpha</taxon>
        <taxon>Rhabditoidea</taxon>
        <taxon>Rhabditidae</taxon>
        <taxon>Peloderinae</taxon>
        <taxon>Caenorhabditis</taxon>
    </lineage>
</organism>
<dbReference type="GO" id="GO:0030182">
    <property type="term" value="P:neuron differentiation"/>
    <property type="evidence" value="ECO:0007669"/>
    <property type="project" value="TreeGrafter"/>
</dbReference>
<dbReference type="OMA" id="ESAYLWA"/>
<keyword evidence="13" id="KW-1185">Reference proteome</keyword>
<dbReference type="GO" id="GO:1904936">
    <property type="term" value="P:interneuron migration"/>
    <property type="evidence" value="ECO:0007669"/>
    <property type="project" value="EnsemblMetazoa"/>
</dbReference>
<protein>
    <recommendedName>
        <fullName evidence="14">Protein Wnt</fullName>
    </recommendedName>
</protein>
<evidence type="ECO:0000256" key="6">
    <source>
        <dbReference type="ARBA" id="ARBA00022687"/>
    </source>
</evidence>
<dbReference type="GO" id="GO:1905485">
    <property type="term" value="P:positive regulation of motor neuron migration"/>
    <property type="evidence" value="ECO:0007669"/>
    <property type="project" value="EnsemblMetazoa"/>
</dbReference>
<dbReference type="GO" id="GO:0007163">
    <property type="term" value="P:establishment or maintenance of cell polarity"/>
    <property type="evidence" value="ECO:0007669"/>
    <property type="project" value="EnsemblMetazoa"/>
</dbReference>
<dbReference type="InterPro" id="IPR005817">
    <property type="entry name" value="Wnt"/>
</dbReference>
<evidence type="ECO:0008006" key="14">
    <source>
        <dbReference type="Google" id="ProtNLM"/>
    </source>
</evidence>
<dbReference type="GO" id="GO:0060070">
    <property type="term" value="P:canonical Wnt signaling pathway"/>
    <property type="evidence" value="ECO:0007669"/>
    <property type="project" value="TreeGrafter"/>
</dbReference>
<dbReference type="GO" id="GO:0010623">
    <property type="term" value="P:programmed cell death involved in cell development"/>
    <property type="evidence" value="ECO:0007669"/>
    <property type="project" value="EnsemblMetazoa"/>
</dbReference>
<dbReference type="Gene3D" id="3.30.2460.20">
    <property type="match status" value="1"/>
</dbReference>
<evidence type="ECO:0000256" key="8">
    <source>
        <dbReference type="ARBA" id="ARBA00023157"/>
    </source>
</evidence>
<evidence type="ECO:0000256" key="9">
    <source>
        <dbReference type="ARBA" id="ARBA00023180"/>
    </source>
</evidence>
<comment type="subcellular location">
    <subcellularLocation>
        <location evidence="1">Secreted</location>
        <location evidence="1">Extracellular space</location>
        <location evidence="1">Extracellular matrix</location>
    </subcellularLocation>
</comment>
<reference evidence="12" key="2">
    <citation type="submission" date="2022-06" db="UniProtKB">
        <authorList>
            <consortium name="EnsemblMetazoa"/>
        </authorList>
    </citation>
    <scope>IDENTIFICATION</scope>
    <source>
        <strain evidence="12">DF5081</strain>
    </source>
</reference>
<dbReference type="GO" id="GO:0005615">
    <property type="term" value="C:extracellular space"/>
    <property type="evidence" value="ECO:0007669"/>
    <property type="project" value="TreeGrafter"/>
</dbReference>
<keyword evidence="7 11" id="KW-0732">Signal</keyword>
<dbReference type="PANTHER" id="PTHR12027:SF116">
    <property type="entry name" value="ABNORMAL CELL LINEAGE PROTEIN 44"/>
    <property type="match status" value="1"/>
</dbReference>
<dbReference type="GO" id="GO:0045724">
    <property type="term" value="P:positive regulation of cilium assembly"/>
    <property type="evidence" value="ECO:0007669"/>
    <property type="project" value="EnsemblMetazoa"/>
</dbReference>
<evidence type="ECO:0000313" key="13">
    <source>
        <dbReference type="Proteomes" id="UP000005237"/>
    </source>
</evidence>
<dbReference type="InterPro" id="IPR043158">
    <property type="entry name" value="Wnt_C"/>
</dbReference>
<dbReference type="Proteomes" id="UP000005237">
    <property type="component" value="Unassembled WGS sequence"/>
</dbReference>
<evidence type="ECO:0000256" key="4">
    <source>
        <dbReference type="ARBA" id="ARBA00022525"/>
    </source>
</evidence>
<proteinExistence type="inferred from homology"/>
<keyword evidence="3" id="KW-0217">Developmental protein</keyword>
<dbReference type="PANTHER" id="PTHR12027">
    <property type="entry name" value="WNT RELATED"/>
    <property type="match status" value="1"/>
</dbReference>
<dbReference type="GO" id="GO:0046662">
    <property type="term" value="P:regulation of egg-laying behavior"/>
    <property type="evidence" value="ECO:0007669"/>
    <property type="project" value="EnsemblMetazoa"/>
</dbReference>
<evidence type="ECO:0000256" key="11">
    <source>
        <dbReference type="SAM" id="SignalP"/>
    </source>
</evidence>
<dbReference type="PRINTS" id="PR01349">
    <property type="entry name" value="WNTPROTEIN"/>
</dbReference>
<keyword evidence="10" id="KW-0449">Lipoprotein</keyword>